<dbReference type="AlphaFoldDB" id="A0A385SUI4"/>
<dbReference type="EMBL" id="CP032382">
    <property type="protein sequence ID" value="AYB34206.1"/>
    <property type="molecule type" value="Genomic_DNA"/>
</dbReference>
<keyword evidence="4" id="KW-1185">Reference proteome</keyword>
<proteinExistence type="predicted"/>
<dbReference type="CDD" id="cd06577">
    <property type="entry name" value="PASTA_pknB"/>
    <property type="match status" value="1"/>
</dbReference>
<dbReference type="RefSeq" id="WP_119757426.1">
    <property type="nucleotide sequence ID" value="NZ_CP032382.1"/>
</dbReference>
<evidence type="ECO:0000313" key="3">
    <source>
        <dbReference type="EMBL" id="AYB34206.1"/>
    </source>
</evidence>
<gene>
    <name evidence="3" type="ORF">D4L85_28095</name>
</gene>
<dbReference type="KEGG" id="chk:D4L85_28095"/>
<evidence type="ECO:0000313" key="4">
    <source>
        <dbReference type="Proteomes" id="UP000266183"/>
    </source>
</evidence>
<feature type="domain" description="PASTA" evidence="2">
    <location>
        <begin position="114"/>
        <end position="183"/>
    </location>
</feature>
<reference evidence="4" key="1">
    <citation type="submission" date="2018-09" db="EMBL/GenBank/DDBJ databases">
        <title>Chryseolinea sp. KIS68-18 isolated from soil.</title>
        <authorList>
            <person name="Weon H.-Y."/>
            <person name="Kwon S.-W."/>
            <person name="Lee S.A."/>
        </authorList>
    </citation>
    <scope>NUCLEOTIDE SEQUENCE [LARGE SCALE GENOMIC DNA]</scope>
    <source>
        <strain evidence="4">KIS68-18</strain>
    </source>
</reference>
<keyword evidence="1" id="KW-0472">Membrane</keyword>
<evidence type="ECO:0000256" key="1">
    <source>
        <dbReference type="SAM" id="Phobius"/>
    </source>
</evidence>
<protein>
    <submittedName>
        <fullName evidence="3">PASTA domain-containing protein</fullName>
    </submittedName>
</protein>
<dbReference type="SMART" id="SM00740">
    <property type="entry name" value="PASTA"/>
    <property type="match status" value="2"/>
</dbReference>
<dbReference type="OrthoDB" id="9803895at2"/>
<feature type="domain" description="PASTA" evidence="2">
    <location>
        <begin position="45"/>
        <end position="112"/>
    </location>
</feature>
<organism evidence="3 4">
    <name type="scientific">Chryseolinea soli</name>
    <dbReference type="NCBI Taxonomy" id="2321403"/>
    <lineage>
        <taxon>Bacteria</taxon>
        <taxon>Pseudomonadati</taxon>
        <taxon>Bacteroidota</taxon>
        <taxon>Cytophagia</taxon>
        <taxon>Cytophagales</taxon>
        <taxon>Fulvivirgaceae</taxon>
        <taxon>Chryseolinea</taxon>
    </lineage>
</organism>
<dbReference type="Gene3D" id="3.30.10.20">
    <property type="match status" value="2"/>
</dbReference>
<name>A0A385SUI4_9BACT</name>
<dbReference type="Pfam" id="PF03793">
    <property type="entry name" value="PASTA"/>
    <property type="match status" value="1"/>
</dbReference>
<sequence length="198" mass="21655">MRFDFLKFKRDTLGGMLLQLLLAFSSLVVVALLFFNVYLPETTLHDRSLTVPNVEGMAISQLDELLGKRALRYGVNDSTYSSAHPPLTVLRQYPPAGSKVKAGRMILISINRVDAPTVPVPNLVDASVVNADALLSGNELKRGRIEYVSGPFRVVKEVKYRGRTLAAGERVPKGSTVDLVVMDGEGELPEDSVGLENE</sequence>
<keyword evidence="1" id="KW-1133">Transmembrane helix</keyword>
<accession>A0A385SUI4</accession>
<feature type="transmembrane region" description="Helical" evidence="1">
    <location>
        <begin position="20"/>
        <end position="39"/>
    </location>
</feature>
<keyword evidence="1" id="KW-0812">Transmembrane</keyword>
<dbReference type="InterPro" id="IPR005543">
    <property type="entry name" value="PASTA_dom"/>
</dbReference>
<dbReference type="PROSITE" id="PS51178">
    <property type="entry name" value="PASTA"/>
    <property type="match status" value="2"/>
</dbReference>
<evidence type="ECO:0000259" key="2">
    <source>
        <dbReference type="PROSITE" id="PS51178"/>
    </source>
</evidence>
<dbReference type="Proteomes" id="UP000266183">
    <property type="component" value="Chromosome"/>
</dbReference>